<proteinExistence type="predicted"/>
<evidence type="ECO:0000313" key="1">
    <source>
        <dbReference type="EMBL" id="NNJ24464.1"/>
    </source>
</evidence>
<keyword evidence="2" id="KW-1185">Reference proteome</keyword>
<sequence>MPSRTASPRAAAGVFGGGTTIYGGLLDRVEATEIDGLNRRASVPTWRKAAPVVGSLTERFRPAPPHHPLIPPTR</sequence>
<name>A0ABX1V8M0_9PLAN</name>
<dbReference type="Proteomes" id="UP000609651">
    <property type="component" value="Unassembled WGS sequence"/>
</dbReference>
<reference evidence="1 2" key="1">
    <citation type="journal article" date="2020" name="Syst. Appl. Microbiol.">
        <title>Alienimonas chondri sp. nov., a novel planctomycete isolated from the biofilm of the red alga Chondrus crispus.</title>
        <authorList>
            <person name="Vitorino I."/>
            <person name="Albuquerque L."/>
            <person name="Wiegand S."/>
            <person name="Kallscheuer N."/>
            <person name="da Costa M.S."/>
            <person name="Lobo-da-Cunha A."/>
            <person name="Jogler C."/>
            <person name="Lage O.M."/>
        </authorList>
    </citation>
    <scope>NUCLEOTIDE SEQUENCE [LARGE SCALE GENOMIC DNA]</scope>
    <source>
        <strain evidence="1 2">LzC2</strain>
    </source>
</reference>
<dbReference type="RefSeq" id="WP_171183434.1">
    <property type="nucleotide sequence ID" value="NZ_WTPX01000009.1"/>
</dbReference>
<comment type="caution">
    <text evidence="1">The sequence shown here is derived from an EMBL/GenBank/DDBJ whole genome shotgun (WGS) entry which is preliminary data.</text>
</comment>
<organism evidence="1 2">
    <name type="scientific">Alienimonas chondri</name>
    <dbReference type="NCBI Taxonomy" id="2681879"/>
    <lineage>
        <taxon>Bacteria</taxon>
        <taxon>Pseudomonadati</taxon>
        <taxon>Planctomycetota</taxon>
        <taxon>Planctomycetia</taxon>
        <taxon>Planctomycetales</taxon>
        <taxon>Planctomycetaceae</taxon>
        <taxon>Alienimonas</taxon>
    </lineage>
</organism>
<protein>
    <submittedName>
        <fullName evidence="1">Uncharacterized protein</fullName>
    </submittedName>
</protein>
<dbReference type="EMBL" id="WTPX01000009">
    <property type="protein sequence ID" value="NNJ24464.1"/>
    <property type="molecule type" value="Genomic_DNA"/>
</dbReference>
<accession>A0ABX1V8M0</accession>
<gene>
    <name evidence="1" type="ORF">LzC2_05210</name>
</gene>
<evidence type="ECO:0000313" key="2">
    <source>
        <dbReference type="Proteomes" id="UP000609651"/>
    </source>
</evidence>